<reference evidence="3 4" key="1">
    <citation type="journal article" date="2020" name="Genomics">
        <title>Complete, high-quality genomes from long-read metagenomic sequencing of two wolf lichen thalli reveals enigmatic genome architecture.</title>
        <authorList>
            <person name="McKenzie S.K."/>
            <person name="Walston R.F."/>
            <person name="Allen J.L."/>
        </authorList>
    </citation>
    <scope>NUCLEOTIDE SEQUENCE [LARGE SCALE GENOMIC DNA]</scope>
    <source>
        <strain evidence="3">WasteWater1</strain>
    </source>
</reference>
<keyword evidence="2" id="KW-0732">Signal</keyword>
<proteinExistence type="predicted"/>
<feature type="signal peptide" evidence="2">
    <location>
        <begin position="1"/>
        <end position="20"/>
    </location>
</feature>
<name>A0A8H6CMZ1_9LECA</name>
<organism evidence="3 4">
    <name type="scientific">Letharia lupina</name>
    <dbReference type="NCBI Taxonomy" id="560253"/>
    <lineage>
        <taxon>Eukaryota</taxon>
        <taxon>Fungi</taxon>
        <taxon>Dikarya</taxon>
        <taxon>Ascomycota</taxon>
        <taxon>Pezizomycotina</taxon>
        <taxon>Lecanoromycetes</taxon>
        <taxon>OSLEUM clade</taxon>
        <taxon>Lecanoromycetidae</taxon>
        <taxon>Lecanorales</taxon>
        <taxon>Lecanorineae</taxon>
        <taxon>Parmeliaceae</taxon>
        <taxon>Letharia</taxon>
    </lineage>
</organism>
<dbReference type="RefSeq" id="XP_037154930.1">
    <property type="nucleotide sequence ID" value="XM_037300104.1"/>
</dbReference>
<evidence type="ECO:0000313" key="4">
    <source>
        <dbReference type="Proteomes" id="UP000593566"/>
    </source>
</evidence>
<dbReference type="GeneID" id="59337638"/>
<feature type="region of interest" description="Disordered" evidence="1">
    <location>
        <begin position="59"/>
        <end position="118"/>
    </location>
</feature>
<evidence type="ECO:0000256" key="2">
    <source>
        <dbReference type="SAM" id="SignalP"/>
    </source>
</evidence>
<evidence type="ECO:0000313" key="3">
    <source>
        <dbReference type="EMBL" id="KAF6226377.1"/>
    </source>
</evidence>
<keyword evidence="4" id="KW-1185">Reference proteome</keyword>
<evidence type="ECO:0000256" key="1">
    <source>
        <dbReference type="SAM" id="MobiDB-lite"/>
    </source>
</evidence>
<dbReference type="EMBL" id="JACCJB010000006">
    <property type="protein sequence ID" value="KAF6226377.1"/>
    <property type="molecule type" value="Genomic_DNA"/>
</dbReference>
<gene>
    <name evidence="3" type="ORF">HO133_009243</name>
</gene>
<protein>
    <submittedName>
        <fullName evidence="3">Uncharacterized protein</fullName>
    </submittedName>
</protein>
<accession>A0A8H6CMZ1</accession>
<dbReference type="AlphaFoldDB" id="A0A8H6CMZ1"/>
<feature type="compositionally biased region" description="Acidic residues" evidence="1">
    <location>
        <begin position="67"/>
        <end position="87"/>
    </location>
</feature>
<comment type="caution">
    <text evidence="3">The sequence shown here is derived from an EMBL/GenBank/DDBJ whole genome shotgun (WGS) entry which is preliminary data.</text>
</comment>
<feature type="chain" id="PRO_5034416075" evidence="2">
    <location>
        <begin position="21"/>
        <end position="118"/>
    </location>
</feature>
<sequence>MANAVSVILCSWALLSCVDALVNTNFTGTHKTSAVIFDNEFSLIVCIVSVEDLERVALEDDGKDGFEEGPDEDERADEKGEGDEDEIMSGGNGSVELIADNEYENNEKSVGDAAVDEG</sequence>
<dbReference type="Proteomes" id="UP000593566">
    <property type="component" value="Unassembled WGS sequence"/>
</dbReference>